<evidence type="ECO:0000313" key="6">
    <source>
        <dbReference type="EMBL" id="NUU03183.1"/>
    </source>
</evidence>
<evidence type="ECO:0000313" key="7">
    <source>
        <dbReference type="Proteomes" id="UP000536746"/>
    </source>
</evidence>
<dbReference type="SUPFAM" id="SSF51735">
    <property type="entry name" value="NAD(P)-binding Rossmann-fold domains"/>
    <property type="match status" value="1"/>
</dbReference>
<evidence type="ECO:0000256" key="2">
    <source>
        <dbReference type="ARBA" id="ARBA00022793"/>
    </source>
</evidence>
<dbReference type="CDD" id="cd05230">
    <property type="entry name" value="UGD_SDR_e"/>
    <property type="match status" value="1"/>
</dbReference>
<sequence>MKVTNRKRVLVTGGAGFLGSHLCEKLLTQGHDVICLDNFYSGTKDNVVHLLSNPHFEMLRHDVTFPLYVEVDEIYNLACPASPVHYQRDPVQTTKTSVHGAINMLGLAKRLKARILQASTSEVYGDPEVHPQPEGYWGHVNPIGIRSCYDEGKRCAETLFFDYWRQHALPIKVVRIFNTYGPRMHPNDGRVVSNFIVQALKGENITIYGDGSQTRSFCYVDDLIEAFVRMMASSEEFTGPVNIGNPSEFSMLQLAETIVRLTGSSSKLIFQPLPSDDPRQRQPNISLAKEKLDWAPQVALEAGLSKTIEYFQSRLQA</sequence>
<dbReference type="RefSeq" id="WP_175354758.1">
    <property type="nucleotide sequence ID" value="NZ_JABFMT010000018.1"/>
</dbReference>
<accession>A0ABX2M0M3</accession>
<dbReference type="EMBL" id="JABFMT010000018">
    <property type="protein sequence ID" value="NUU03183.1"/>
    <property type="molecule type" value="Genomic_DNA"/>
</dbReference>
<dbReference type="PANTHER" id="PTHR43078">
    <property type="entry name" value="UDP-GLUCURONIC ACID DECARBOXYLASE-RELATED"/>
    <property type="match status" value="1"/>
</dbReference>
<dbReference type="PANTHER" id="PTHR43078:SF6">
    <property type="entry name" value="UDP-GLUCURONIC ACID DECARBOXYLASE 1"/>
    <property type="match status" value="1"/>
</dbReference>
<organism evidence="6 7">
    <name type="scientific">Herbaspirillum robiniae</name>
    <dbReference type="NCBI Taxonomy" id="2014887"/>
    <lineage>
        <taxon>Bacteria</taxon>
        <taxon>Pseudomonadati</taxon>
        <taxon>Pseudomonadota</taxon>
        <taxon>Betaproteobacteria</taxon>
        <taxon>Burkholderiales</taxon>
        <taxon>Oxalobacteraceae</taxon>
        <taxon>Herbaspirillum</taxon>
    </lineage>
</organism>
<comment type="caution">
    <text evidence="6">The sequence shown here is derived from an EMBL/GenBank/DDBJ whole genome shotgun (WGS) entry which is preliminary data.</text>
</comment>
<dbReference type="InterPro" id="IPR001509">
    <property type="entry name" value="Epimerase_deHydtase"/>
</dbReference>
<feature type="domain" description="NAD-dependent epimerase/dehydratase" evidence="5">
    <location>
        <begin position="9"/>
        <end position="244"/>
    </location>
</feature>
<evidence type="ECO:0000256" key="1">
    <source>
        <dbReference type="ARBA" id="ARBA00001911"/>
    </source>
</evidence>
<dbReference type="Gene3D" id="3.40.50.720">
    <property type="entry name" value="NAD(P)-binding Rossmann-like Domain"/>
    <property type="match status" value="1"/>
</dbReference>
<comment type="cofactor">
    <cofactor evidence="1">
        <name>NAD(+)</name>
        <dbReference type="ChEBI" id="CHEBI:57540"/>
    </cofactor>
</comment>
<keyword evidence="2" id="KW-0210">Decarboxylase</keyword>
<proteinExistence type="predicted"/>
<keyword evidence="4" id="KW-0456">Lyase</keyword>
<dbReference type="InterPro" id="IPR044516">
    <property type="entry name" value="UXS-like"/>
</dbReference>
<evidence type="ECO:0000256" key="3">
    <source>
        <dbReference type="ARBA" id="ARBA00023027"/>
    </source>
</evidence>
<dbReference type="Proteomes" id="UP000536746">
    <property type="component" value="Unassembled WGS sequence"/>
</dbReference>
<name>A0ABX2M0M3_9BURK</name>
<dbReference type="InterPro" id="IPR036291">
    <property type="entry name" value="NAD(P)-bd_dom_sf"/>
</dbReference>
<gene>
    <name evidence="6" type="ORF">HNO84_16380</name>
</gene>
<protein>
    <submittedName>
        <fullName evidence="6">SDR family oxidoreductase</fullName>
    </submittedName>
</protein>
<keyword evidence="3" id="KW-0520">NAD</keyword>
<evidence type="ECO:0000259" key="5">
    <source>
        <dbReference type="Pfam" id="PF01370"/>
    </source>
</evidence>
<keyword evidence="7" id="KW-1185">Reference proteome</keyword>
<evidence type="ECO:0000256" key="4">
    <source>
        <dbReference type="ARBA" id="ARBA00023239"/>
    </source>
</evidence>
<dbReference type="Pfam" id="PF01370">
    <property type="entry name" value="Epimerase"/>
    <property type="match status" value="1"/>
</dbReference>
<reference evidence="6 7" key="1">
    <citation type="journal article" date="2020" name="Front. Plant Sci.">
        <title>Isolation of Rhizosphere Bacteria That Improve Quality and Water Stress Tolerance in Greenhouse Ornamentals.</title>
        <authorList>
            <person name="Nordstedt N.P."/>
            <person name="Jones M.L."/>
        </authorList>
    </citation>
    <scope>NUCLEOTIDE SEQUENCE [LARGE SCALE GENOMIC DNA]</scope>
    <source>
        <strain evidence="6 7">C6C2</strain>
    </source>
</reference>